<gene>
    <name evidence="3" type="ORF">AAE3_LOCUS3260</name>
</gene>
<accession>A0A8S0VQS6</accession>
<dbReference type="CDD" id="cd00882">
    <property type="entry name" value="Ras_like_GTPase"/>
    <property type="match status" value="1"/>
</dbReference>
<feature type="region of interest" description="Disordered" evidence="1">
    <location>
        <begin position="337"/>
        <end position="407"/>
    </location>
</feature>
<dbReference type="Gene3D" id="3.40.50.300">
    <property type="entry name" value="P-loop containing nucleotide triphosphate hydrolases"/>
    <property type="match status" value="1"/>
</dbReference>
<dbReference type="Pfam" id="PF01926">
    <property type="entry name" value="MMR_HSR1"/>
    <property type="match status" value="1"/>
</dbReference>
<dbReference type="Proteomes" id="UP000467700">
    <property type="component" value="Unassembled WGS sequence"/>
</dbReference>
<proteinExistence type="predicted"/>
<evidence type="ECO:0000313" key="4">
    <source>
        <dbReference type="Proteomes" id="UP000467700"/>
    </source>
</evidence>
<dbReference type="InterPro" id="IPR027417">
    <property type="entry name" value="P-loop_NTPase"/>
</dbReference>
<dbReference type="GO" id="GO:0005525">
    <property type="term" value="F:GTP binding"/>
    <property type="evidence" value="ECO:0007669"/>
    <property type="project" value="InterPro"/>
</dbReference>
<dbReference type="SUPFAM" id="SSF52540">
    <property type="entry name" value="P-loop containing nucleoside triphosphate hydrolases"/>
    <property type="match status" value="1"/>
</dbReference>
<feature type="compositionally biased region" description="Low complexity" evidence="1">
    <location>
        <begin position="380"/>
        <end position="397"/>
    </location>
</feature>
<sequence length="585" mass="64629">MRQQQRPVPPRSSTQASNSSISNRRRLGYQSLPSLVETASTISLPRSENSIPTRAAASASVQAPANAVEDITSTSDIVIAVMGPTGAGKTTFISQARGMTEDELVGHGLRSCTQDVTAFTCYNSERTRRIVLVDTPGFDDTNLSDLDILKRIADWLKETYENDVKLSGLLYLHRISDNRMAGTPLRLLNTFKQICGDEVLKYVLLVTTMWDEVEEEVGRARESDLCKKYWKAMIAQGSRTVRFHNSRASAWDILSQFDDAPRQILRLQHELVDQGLPLSETSAGKSLFSSLLDFIKKMVKLLRKIQAKMEKSRLLAVRTPLQKQHDEVAAAMDAAEEVRRRFDSSSTTTSPILRPGTESNPNVAPDARAPIFNNVPMVRSPTSSSTSSDSVSSPVSSLGESTLEPEQQKHILQGTVKVLELLDKIIGLTPSPTFRPVIRLVLSIIKSIEQLQPIDDSLVYVAENSTHLMVNLVGNAGVGDISEKLKPHIRGVEQELYKIRDIIRTISSHKMANRIFLADADKEVVAGCERQIARACEAFGTQIGLINHQLILHLQAAVGELTINRIEQASRAGKQTVTQTRRATT</sequence>
<organism evidence="3 4">
    <name type="scientific">Cyclocybe aegerita</name>
    <name type="common">Black poplar mushroom</name>
    <name type="synonym">Agrocybe aegerita</name>
    <dbReference type="NCBI Taxonomy" id="1973307"/>
    <lineage>
        <taxon>Eukaryota</taxon>
        <taxon>Fungi</taxon>
        <taxon>Dikarya</taxon>
        <taxon>Basidiomycota</taxon>
        <taxon>Agaricomycotina</taxon>
        <taxon>Agaricomycetes</taxon>
        <taxon>Agaricomycetidae</taxon>
        <taxon>Agaricales</taxon>
        <taxon>Agaricineae</taxon>
        <taxon>Bolbitiaceae</taxon>
        <taxon>Cyclocybe</taxon>
    </lineage>
</organism>
<dbReference type="InterPro" id="IPR006073">
    <property type="entry name" value="GTP-bd"/>
</dbReference>
<feature type="region of interest" description="Disordered" evidence="1">
    <location>
        <begin position="1"/>
        <end position="28"/>
    </location>
</feature>
<comment type="caution">
    <text evidence="3">The sequence shown here is derived from an EMBL/GenBank/DDBJ whole genome shotgun (WGS) entry which is preliminary data.</text>
</comment>
<feature type="compositionally biased region" description="Low complexity" evidence="1">
    <location>
        <begin position="12"/>
        <end position="22"/>
    </location>
</feature>
<feature type="domain" description="G" evidence="2">
    <location>
        <begin position="79"/>
        <end position="148"/>
    </location>
</feature>
<evidence type="ECO:0000256" key="1">
    <source>
        <dbReference type="SAM" id="MobiDB-lite"/>
    </source>
</evidence>
<reference evidence="3 4" key="1">
    <citation type="submission" date="2020-01" db="EMBL/GenBank/DDBJ databases">
        <authorList>
            <person name="Gupta K D."/>
        </authorList>
    </citation>
    <scope>NUCLEOTIDE SEQUENCE [LARGE SCALE GENOMIC DNA]</scope>
</reference>
<name>A0A8S0VQS6_CYCAE</name>
<dbReference type="CDD" id="cd21037">
    <property type="entry name" value="MLKL_NTD"/>
    <property type="match status" value="1"/>
</dbReference>
<dbReference type="OrthoDB" id="8954335at2759"/>
<keyword evidence="4" id="KW-1185">Reference proteome</keyword>
<protein>
    <recommendedName>
        <fullName evidence="2">G domain-containing protein</fullName>
    </recommendedName>
</protein>
<evidence type="ECO:0000313" key="3">
    <source>
        <dbReference type="EMBL" id="CAA7261005.1"/>
    </source>
</evidence>
<evidence type="ECO:0000259" key="2">
    <source>
        <dbReference type="Pfam" id="PF01926"/>
    </source>
</evidence>
<dbReference type="AlphaFoldDB" id="A0A8S0VQS6"/>
<dbReference type="EMBL" id="CACVBS010000031">
    <property type="protein sequence ID" value="CAA7261005.1"/>
    <property type="molecule type" value="Genomic_DNA"/>
</dbReference>
<dbReference type="InterPro" id="IPR059179">
    <property type="entry name" value="MLKL-like_MCAfunc"/>
</dbReference>